<gene>
    <name evidence="1" type="ORF">TraAM80_02185</name>
</gene>
<organism evidence="1 2">
    <name type="scientific">Trypanosoma rangeli</name>
    <dbReference type="NCBI Taxonomy" id="5698"/>
    <lineage>
        <taxon>Eukaryota</taxon>
        <taxon>Discoba</taxon>
        <taxon>Euglenozoa</taxon>
        <taxon>Kinetoplastea</taxon>
        <taxon>Metakinetoplastina</taxon>
        <taxon>Trypanosomatida</taxon>
        <taxon>Trypanosomatidae</taxon>
        <taxon>Trypanosoma</taxon>
        <taxon>Herpetosoma</taxon>
    </lineage>
</organism>
<protein>
    <recommendedName>
        <fullName evidence="3">Roadblock/LAMTOR2 domain-containing protein</fullName>
    </recommendedName>
</protein>
<evidence type="ECO:0000313" key="2">
    <source>
        <dbReference type="Proteomes" id="UP000283634"/>
    </source>
</evidence>
<name>A0A3R7MX32_TRYRA</name>
<evidence type="ECO:0000313" key="1">
    <source>
        <dbReference type="EMBL" id="RNF09389.1"/>
    </source>
</evidence>
<dbReference type="Proteomes" id="UP000283634">
    <property type="component" value="Unassembled WGS sequence"/>
</dbReference>
<dbReference type="EMBL" id="MKGL01000048">
    <property type="protein sequence ID" value="RNF09389.1"/>
    <property type="molecule type" value="Genomic_DNA"/>
</dbReference>
<sequence>MSQASWVKDQFLNRGVNHFVIFSSLGQVMTSSGDFEDEEKQQLAYTIVQQISTLLQPEETVKRLSMTFDDVVYIATTIVGQGGNFGVVVKRNAADVLTTA</sequence>
<dbReference type="OMA" id="TMKFEDI"/>
<keyword evidence="2" id="KW-1185">Reference proteome</keyword>
<dbReference type="RefSeq" id="XP_029240938.1">
    <property type="nucleotide sequence ID" value="XM_029379199.1"/>
</dbReference>
<accession>A0A3R7MX32</accession>
<dbReference type="AlphaFoldDB" id="A0A3R7MX32"/>
<dbReference type="OrthoDB" id="275011at2759"/>
<proteinExistence type="predicted"/>
<comment type="caution">
    <text evidence="1">The sequence shown here is derived from an EMBL/GenBank/DDBJ whole genome shotgun (WGS) entry which is preliminary data.</text>
</comment>
<reference evidence="1 2" key="1">
    <citation type="journal article" date="2018" name="BMC Genomics">
        <title>Genomic comparison of Trypanosoma conorhini and Trypanosoma rangeli to Trypanosoma cruzi strains of high and low virulence.</title>
        <authorList>
            <person name="Bradwell K.R."/>
            <person name="Koparde V.N."/>
            <person name="Matveyev A.V."/>
            <person name="Serrano M.G."/>
            <person name="Alves J.M."/>
            <person name="Parikh H."/>
            <person name="Huang B."/>
            <person name="Lee V."/>
            <person name="Espinosa-Alvarez O."/>
            <person name="Ortiz P.A."/>
            <person name="Costa-Martins A.G."/>
            <person name="Teixeira M.M."/>
            <person name="Buck G.A."/>
        </authorList>
    </citation>
    <scope>NUCLEOTIDE SEQUENCE [LARGE SCALE GENOMIC DNA]</scope>
    <source>
        <strain evidence="1 2">AM80</strain>
    </source>
</reference>
<evidence type="ECO:0008006" key="3">
    <source>
        <dbReference type="Google" id="ProtNLM"/>
    </source>
</evidence>
<dbReference type="GeneID" id="40326118"/>
<dbReference type="VEuPathDB" id="TriTrypDB:TRSC58_06333"/>